<dbReference type="InterPro" id="IPR036812">
    <property type="entry name" value="NAD(P)_OxRdtase_dom_sf"/>
</dbReference>
<dbReference type="SUPFAM" id="SSF51430">
    <property type="entry name" value="NAD(P)-linked oxidoreductase"/>
    <property type="match status" value="1"/>
</dbReference>
<sequence length="346" mass="38826">MIKRELVPGYKIAPVIKGGWQLSSGHSLDRKIEDEQAVADTVAFIEAGITTLDFGDIYTGVEELIGKALVELSKKSGASARDQIQLHTKYVPNEKFLSNFDRTDVATIVNRSLSRLGVDQVDIVQLHWWKYEDRHYLAAMEELFKLKTAGKIKHIGVTNFDVDRLKEMVAAGFTPASHQIQYSILDRRAEEGMTQFCIENGIGILCYGTVAGGFLSEKFLNQPEPKAVETRSNVKYQLIIDEFGGWDLFQNLLSTLNEIAISHKTDIGTIASAWVLNRPAVKAVIVGARNISHMDSNLKIPNIKFTEGELLEIAEVLKKSKGPKGPVYHLERYFDKHRNIMHTNNN</sequence>
<dbReference type="Gene3D" id="3.20.20.100">
    <property type="entry name" value="NADP-dependent oxidoreductase domain"/>
    <property type="match status" value="1"/>
</dbReference>
<protein>
    <submittedName>
        <fullName evidence="2">Unannotated protein</fullName>
    </submittedName>
</protein>
<evidence type="ECO:0000313" key="2">
    <source>
        <dbReference type="EMBL" id="CAB4593750.1"/>
    </source>
</evidence>
<proteinExistence type="predicted"/>
<dbReference type="Pfam" id="PF00248">
    <property type="entry name" value="Aldo_ket_red"/>
    <property type="match status" value="1"/>
</dbReference>
<evidence type="ECO:0000259" key="1">
    <source>
        <dbReference type="Pfam" id="PF00248"/>
    </source>
</evidence>
<feature type="domain" description="NADP-dependent oxidoreductase" evidence="1">
    <location>
        <begin position="15"/>
        <end position="317"/>
    </location>
</feature>
<dbReference type="GO" id="GO:0016491">
    <property type="term" value="F:oxidoreductase activity"/>
    <property type="evidence" value="ECO:0007669"/>
    <property type="project" value="InterPro"/>
</dbReference>
<dbReference type="InterPro" id="IPR020471">
    <property type="entry name" value="AKR"/>
</dbReference>
<dbReference type="PANTHER" id="PTHR43147:SF2">
    <property type="entry name" value="NADP-DEPENDENT OXIDOREDUCTASE DOMAIN-CONTAINING PROTEIN"/>
    <property type="match status" value="1"/>
</dbReference>
<dbReference type="PANTHER" id="PTHR43147">
    <property type="entry name" value="PROTEIN TAS"/>
    <property type="match status" value="1"/>
</dbReference>
<dbReference type="PRINTS" id="PR00069">
    <property type="entry name" value="ALDKETRDTASE"/>
</dbReference>
<dbReference type="CDD" id="cd19101">
    <property type="entry name" value="AKR_unchar"/>
    <property type="match status" value="1"/>
</dbReference>
<reference evidence="2" key="1">
    <citation type="submission" date="2020-05" db="EMBL/GenBank/DDBJ databases">
        <authorList>
            <person name="Chiriac C."/>
            <person name="Salcher M."/>
            <person name="Ghai R."/>
            <person name="Kavagutti S V."/>
        </authorList>
    </citation>
    <scope>NUCLEOTIDE SEQUENCE</scope>
</reference>
<dbReference type="AlphaFoldDB" id="A0A6J6FZJ0"/>
<organism evidence="2">
    <name type="scientific">freshwater metagenome</name>
    <dbReference type="NCBI Taxonomy" id="449393"/>
    <lineage>
        <taxon>unclassified sequences</taxon>
        <taxon>metagenomes</taxon>
        <taxon>ecological metagenomes</taxon>
    </lineage>
</organism>
<dbReference type="EMBL" id="CAEZUF010000061">
    <property type="protein sequence ID" value="CAB4593750.1"/>
    <property type="molecule type" value="Genomic_DNA"/>
</dbReference>
<name>A0A6J6FZJ0_9ZZZZ</name>
<dbReference type="InterPro" id="IPR023210">
    <property type="entry name" value="NADP_OxRdtase_dom"/>
</dbReference>
<gene>
    <name evidence="2" type="ORF">UFOPK1791_00709</name>
</gene>
<accession>A0A6J6FZJ0</accession>